<organism evidence="9 10">
    <name type="scientific">Litorisediminicola beolgyonensis</name>
    <dbReference type="NCBI Taxonomy" id="1173614"/>
    <lineage>
        <taxon>Bacteria</taxon>
        <taxon>Pseudomonadati</taxon>
        <taxon>Pseudomonadota</taxon>
        <taxon>Alphaproteobacteria</taxon>
        <taxon>Rhodobacterales</taxon>
        <taxon>Paracoccaceae</taxon>
        <taxon>Litorisediminicola</taxon>
    </lineage>
</organism>
<dbReference type="PANTHER" id="PTHR43867">
    <property type="entry name" value="CELLULOSE SYNTHASE CATALYTIC SUBUNIT A [UDP-FORMING]"/>
    <property type="match status" value="1"/>
</dbReference>
<keyword evidence="4 7" id="KW-0812">Transmembrane</keyword>
<feature type="transmembrane region" description="Helical" evidence="7">
    <location>
        <begin position="502"/>
        <end position="526"/>
    </location>
</feature>
<evidence type="ECO:0000256" key="3">
    <source>
        <dbReference type="ARBA" id="ARBA00022679"/>
    </source>
</evidence>
<evidence type="ECO:0000256" key="6">
    <source>
        <dbReference type="ARBA" id="ARBA00023136"/>
    </source>
</evidence>
<evidence type="ECO:0000256" key="5">
    <source>
        <dbReference type="ARBA" id="ARBA00022989"/>
    </source>
</evidence>
<evidence type="ECO:0000259" key="8">
    <source>
        <dbReference type="Pfam" id="PF05157"/>
    </source>
</evidence>
<dbReference type="EC" id="2.4.-.-" evidence="9"/>
<feature type="transmembrane region" description="Helical" evidence="7">
    <location>
        <begin position="546"/>
        <end position="568"/>
    </location>
</feature>
<feature type="transmembrane region" description="Helical" evidence="7">
    <location>
        <begin position="575"/>
        <end position="598"/>
    </location>
</feature>
<evidence type="ECO:0000313" key="10">
    <source>
        <dbReference type="Proteomes" id="UP001597135"/>
    </source>
</evidence>
<dbReference type="Pfam" id="PF13641">
    <property type="entry name" value="Glyco_tranf_2_3"/>
    <property type="match status" value="1"/>
</dbReference>
<sequence>MSDMQIDLSRADRLEASPDCGRPLGGLLLETGTIEAQTLVDALGRARRIGARTERVLLAEDLAPPDRLRAMHAKSWGCMALDRTDTPPDPELAELLSPATCLTHNVLPWMRLGRSLVLAAADRDGFDRVAPVLRERGETVILAAATEADIEAEIALRHGERMARAAESSVPADESCRDLNRGSAAGRAMAAALAGLCLGVLLFAPTLFFAGIVLLAILSMAVGQVLKLAACLASRRPGRAPEPMPAPPLPEVSILVPLFREERIAGALIDRLARITYPHALLDVILILEAGDDVTAAALDAAELPPWMRVITVPDGPITTKPRALNYALNFARGSIVGVLDAEDAPAPNQIARVVSAFRAAPPEVGCVQGILDFYNPRANWLSRCFTIEYATWFRLVLPGLARLGLAVPLGGTTVYFRRAALERVSGWDAHNVTEDADLGIRLARHGYRTELLATVTREEANNRVLPWIRQRSRWIKGYMLTWAVHARAPRRLWRDLGPWRFLGFHALFLTTIAQALLLPALWSFWLVPFGLPHPLADLMSAPALTALIGLFLTAEAATLVLALVAVSRSPHRGLALWVPTLFLYFPLAAAAALKAAWEGIARPFYWDKTMHGHSPPDHAGADLPES</sequence>
<evidence type="ECO:0000256" key="4">
    <source>
        <dbReference type="ARBA" id="ARBA00022692"/>
    </source>
</evidence>
<dbReference type="Pfam" id="PF05157">
    <property type="entry name" value="MshEN"/>
    <property type="match status" value="1"/>
</dbReference>
<dbReference type="Proteomes" id="UP001597135">
    <property type="component" value="Unassembled WGS sequence"/>
</dbReference>
<dbReference type="PANTHER" id="PTHR43867:SF2">
    <property type="entry name" value="CELLULOSE SYNTHASE CATALYTIC SUBUNIT A [UDP-FORMING]"/>
    <property type="match status" value="1"/>
</dbReference>
<dbReference type="RefSeq" id="WP_386802341.1">
    <property type="nucleotide sequence ID" value="NZ_JBHTMU010000010.1"/>
</dbReference>
<evidence type="ECO:0000256" key="7">
    <source>
        <dbReference type="SAM" id="Phobius"/>
    </source>
</evidence>
<accession>A0ABW3ZH15</accession>
<comment type="caution">
    <text evidence="9">The sequence shown here is derived from an EMBL/GenBank/DDBJ whole genome shotgun (WGS) entry which is preliminary data.</text>
</comment>
<dbReference type="InterPro" id="IPR029044">
    <property type="entry name" value="Nucleotide-diphossugar_trans"/>
</dbReference>
<reference evidence="10" key="1">
    <citation type="journal article" date="2019" name="Int. J. Syst. Evol. Microbiol.">
        <title>The Global Catalogue of Microorganisms (GCM) 10K type strain sequencing project: providing services to taxonomists for standard genome sequencing and annotation.</title>
        <authorList>
            <consortium name="The Broad Institute Genomics Platform"/>
            <consortium name="The Broad Institute Genome Sequencing Center for Infectious Disease"/>
            <person name="Wu L."/>
            <person name="Ma J."/>
        </authorList>
    </citation>
    <scope>NUCLEOTIDE SEQUENCE [LARGE SCALE GENOMIC DNA]</scope>
    <source>
        <strain evidence="10">CCUG 62953</strain>
    </source>
</reference>
<keyword evidence="3 9" id="KW-0808">Transferase</keyword>
<evidence type="ECO:0000313" key="9">
    <source>
        <dbReference type="EMBL" id="MFD1342279.1"/>
    </source>
</evidence>
<gene>
    <name evidence="9" type="ORF">ACFQ4E_07610</name>
</gene>
<name>A0ABW3ZH15_9RHOB</name>
<proteinExistence type="predicted"/>
<protein>
    <submittedName>
        <fullName evidence="9">Glycosyltransferase</fullName>
        <ecNumber evidence="9">2.4.-.-</ecNumber>
    </submittedName>
</protein>
<evidence type="ECO:0000256" key="2">
    <source>
        <dbReference type="ARBA" id="ARBA00022676"/>
    </source>
</evidence>
<keyword evidence="10" id="KW-1185">Reference proteome</keyword>
<keyword evidence="5 7" id="KW-1133">Transmembrane helix</keyword>
<evidence type="ECO:0000256" key="1">
    <source>
        <dbReference type="ARBA" id="ARBA00004141"/>
    </source>
</evidence>
<keyword evidence="2 9" id="KW-0328">Glycosyltransferase</keyword>
<dbReference type="EMBL" id="JBHTMU010000010">
    <property type="protein sequence ID" value="MFD1342279.1"/>
    <property type="molecule type" value="Genomic_DNA"/>
</dbReference>
<dbReference type="InterPro" id="IPR050321">
    <property type="entry name" value="Glycosyltr_2/OpgH_subfam"/>
</dbReference>
<dbReference type="Gene3D" id="3.90.550.10">
    <property type="entry name" value="Spore Coat Polysaccharide Biosynthesis Protein SpsA, Chain A"/>
    <property type="match status" value="1"/>
</dbReference>
<keyword evidence="6 7" id="KW-0472">Membrane</keyword>
<dbReference type="InterPro" id="IPR037257">
    <property type="entry name" value="T2SS_E_N_sf"/>
</dbReference>
<comment type="subcellular location">
    <subcellularLocation>
        <location evidence="1">Membrane</location>
        <topology evidence="1">Multi-pass membrane protein</topology>
    </subcellularLocation>
</comment>
<feature type="domain" description="Type II secretion system protein GspE N-terminal" evidence="8">
    <location>
        <begin position="80"/>
        <end position="154"/>
    </location>
</feature>
<dbReference type="InterPro" id="IPR007831">
    <property type="entry name" value="T2SS_GspE_N"/>
</dbReference>
<dbReference type="GO" id="GO:0016757">
    <property type="term" value="F:glycosyltransferase activity"/>
    <property type="evidence" value="ECO:0007669"/>
    <property type="project" value="UniProtKB-KW"/>
</dbReference>
<dbReference type="SUPFAM" id="SSF53448">
    <property type="entry name" value="Nucleotide-diphospho-sugar transferases"/>
    <property type="match status" value="1"/>
</dbReference>
<dbReference type="SUPFAM" id="SSF160246">
    <property type="entry name" value="EspE N-terminal domain-like"/>
    <property type="match status" value="1"/>
</dbReference>